<gene>
    <name evidence="1" type="ORF">EC9_26850</name>
</gene>
<dbReference type="AlphaFoldDB" id="A0A517M0T5"/>
<organism evidence="1 2">
    <name type="scientific">Rosistilla ulvae</name>
    <dbReference type="NCBI Taxonomy" id="1930277"/>
    <lineage>
        <taxon>Bacteria</taxon>
        <taxon>Pseudomonadati</taxon>
        <taxon>Planctomycetota</taxon>
        <taxon>Planctomycetia</taxon>
        <taxon>Pirellulales</taxon>
        <taxon>Pirellulaceae</taxon>
        <taxon>Rosistilla</taxon>
    </lineage>
</organism>
<keyword evidence="2" id="KW-1185">Reference proteome</keyword>
<name>A0A517M0T5_9BACT</name>
<reference evidence="1 2" key="1">
    <citation type="submission" date="2019-02" db="EMBL/GenBank/DDBJ databases">
        <title>Deep-cultivation of Planctomycetes and their phenomic and genomic characterization uncovers novel biology.</title>
        <authorList>
            <person name="Wiegand S."/>
            <person name="Jogler M."/>
            <person name="Boedeker C."/>
            <person name="Pinto D."/>
            <person name="Vollmers J."/>
            <person name="Rivas-Marin E."/>
            <person name="Kohn T."/>
            <person name="Peeters S.H."/>
            <person name="Heuer A."/>
            <person name="Rast P."/>
            <person name="Oberbeckmann S."/>
            <person name="Bunk B."/>
            <person name="Jeske O."/>
            <person name="Meyerdierks A."/>
            <person name="Storesund J.E."/>
            <person name="Kallscheuer N."/>
            <person name="Luecker S."/>
            <person name="Lage O.M."/>
            <person name="Pohl T."/>
            <person name="Merkel B.J."/>
            <person name="Hornburger P."/>
            <person name="Mueller R.-W."/>
            <person name="Bruemmer F."/>
            <person name="Labrenz M."/>
            <person name="Spormann A.M."/>
            <person name="Op den Camp H."/>
            <person name="Overmann J."/>
            <person name="Amann R."/>
            <person name="Jetten M.S.M."/>
            <person name="Mascher T."/>
            <person name="Medema M.H."/>
            <person name="Devos D.P."/>
            <person name="Kaster A.-K."/>
            <person name="Ovreas L."/>
            <person name="Rohde M."/>
            <person name="Galperin M.Y."/>
            <person name="Jogler C."/>
        </authorList>
    </citation>
    <scope>NUCLEOTIDE SEQUENCE [LARGE SCALE GENOMIC DNA]</scope>
    <source>
        <strain evidence="1 2">EC9</strain>
    </source>
</reference>
<dbReference type="Proteomes" id="UP000319557">
    <property type="component" value="Chromosome"/>
</dbReference>
<dbReference type="EMBL" id="CP036261">
    <property type="protein sequence ID" value="QDS88494.1"/>
    <property type="molecule type" value="Genomic_DNA"/>
</dbReference>
<evidence type="ECO:0000313" key="2">
    <source>
        <dbReference type="Proteomes" id="UP000319557"/>
    </source>
</evidence>
<protein>
    <submittedName>
        <fullName evidence="1">Uncharacterized protein</fullName>
    </submittedName>
</protein>
<evidence type="ECO:0000313" key="1">
    <source>
        <dbReference type="EMBL" id="QDS88494.1"/>
    </source>
</evidence>
<accession>A0A517M0T5</accession>
<proteinExistence type="predicted"/>
<sequence length="102" mass="11083">MHYTTVQLPGTDGQSPVSVSQDEMQRLIAGLHPITRVSSNPLIGDCYTLAYQAGMDHTWIRVQFIGDDSFMFEWDDIVYIGGDAAAFQAVVDGFSPGPEDGG</sequence>
<dbReference type="KEGG" id="ruv:EC9_26850"/>